<feature type="region of interest" description="Disordered" evidence="1">
    <location>
        <begin position="24"/>
        <end position="53"/>
    </location>
</feature>
<reference evidence="2 3" key="1">
    <citation type="submission" date="2020-08" db="EMBL/GenBank/DDBJ databases">
        <title>Genome public.</title>
        <authorList>
            <person name="Liu C."/>
            <person name="Sun Q."/>
        </authorList>
    </citation>
    <scope>NUCLEOTIDE SEQUENCE [LARGE SCALE GENOMIC DNA]</scope>
    <source>
        <strain evidence="2 3">NSJ-36</strain>
    </source>
</reference>
<organism evidence="2 3">
    <name type="scientific">Dorea hominis</name>
    <dbReference type="NCBI Taxonomy" id="2763040"/>
    <lineage>
        <taxon>Bacteria</taxon>
        <taxon>Bacillati</taxon>
        <taxon>Bacillota</taxon>
        <taxon>Clostridia</taxon>
        <taxon>Lachnospirales</taxon>
        <taxon>Lachnospiraceae</taxon>
        <taxon>Dorea</taxon>
    </lineage>
</organism>
<dbReference type="InterPro" id="IPR046313">
    <property type="entry name" value="DUF6465"/>
</dbReference>
<dbReference type="Proteomes" id="UP000647235">
    <property type="component" value="Unassembled WGS sequence"/>
</dbReference>
<gene>
    <name evidence="2" type="ORF">H8S07_07145</name>
</gene>
<accession>A0ABR7EUS4</accession>
<dbReference type="Pfam" id="PF20069">
    <property type="entry name" value="DUF6465"/>
    <property type="match status" value="1"/>
</dbReference>
<evidence type="ECO:0000313" key="2">
    <source>
        <dbReference type="EMBL" id="MBC5665054.1"/>
    </source>
</evidence>
<name>A0ABR7EUS4_9FIRM</name>
<dbReference type="RefSeq" id="WP_021861237.1">
    <property type="nucleotide sequence ID" value="NZ_JACOOY010000007.1"/>
</dbReference>
<keyword evidence="3" id="KW-1185">Reference proteome</keyword>
<proteinExistence type="predicted"/>
<comment type="caution">
    <text evidence="2">The sequence shown here is derived from an EMBL/GenBank/DDBJ whole genome shotgun (WGS) entry which is preliminary data.</text>
</comment>
<protein>
    <recommendedName>
        <fullName evidence="4">DNA-binding protein</fullName>
    </recommendedName>
</protein>
<evidence type="ECO:0008006" key="4">
    <source>
        <dbReference type="Google" id="ProtNLM"/>
    </source>
</evidence>
<sequence>MARKRVIKKKEAMKAAIEKAQLTEEKKAAEKAQLTEEKKTQSAEEKVAEKVSDTAKEIKATAKTAARTAVKEAKAAKETVKKTAAKEVKGAKEAVKKTAAKRPSKKDMKVRTFVEYYGKQVEEKEMIARVKKAWTKKGKRVGEIKTLELYVKPEEGAVYYVINSEETGAVEY</sequence>
<evidence type="ECO:0000313" key="3">
    <source>
        <dbReference type="Proteomes" id="UP000647235"/>
    </source>
</evidence>
<evidence type="ECO:0000256" key="1">
    <source>
        <dbReference type="SAM" id="MobiDB-lite"/>
    </source>
</evidence>
<dbReference type="EMBL" id="JACOOY010000007">
    <property type="protein sequence ID" value="MBC5665054.1"/>
    <property type="molecule type" value="Genomic_DNA"/>
</dbReference>